<protein>
    <submittedName>
        <fullName evidence="1">Uncharacterized protein</fullName>
    </submittedName>
</protein>
<accession>A0A377R4E7</accession>
<gene>
    <name evidence="1" type="ORF">NCTC13336_01739</name>
</gene>
<dbReference type="AlphaFoldDB" id="A0A377R4E7"/>
<organism evidence="1 2">
    <name type="scientific">Kingella potus</name>
    <dbReference type="NCBI Taxonomy" id="265175"/>
    <lineage>
        <taxon>Bacteria</taxon>
        <taxon>Pseudomonadati</taxon>
        <taxon>Pseudomonadota</taxon>
        <taxon>Betaproteobacteria</taxon>
        <taxon>Neisseriales</taxon>
        <taxon>Neisseriaceae</taxon>
        <taxon>Kingella</taxon>
    </lineage>
</organism>
<dbReference type="Proteomes" id="UP000254293">
    <property type="component" value="Unassembled WGS sequence"/>
</dbReference>
<name>A0A377R4E7_9NEIS</name>
<evidence type="ECO:0000313" key="2">
    <source>
        <dbReference type="Proteomes" id="UP000254293"/>
    </source>
</evidence>
<proteinExistence type="predicted"/>
<dbReference type="EMBL" id="UGJJ01000002">
    <property type="protein sequence ID" value="STR02852.1"/>
    <property type="molecule type" value="Genomic_DNA"/>
</dbReference>
<sequence>MHHSNGGKRIGLCRLPAHGGCLCQARPPPLPRRRECPQAGRRQAVFAVIAKYRGRYVCAAMGDCGGFGTWPEFRPVRMFVLSPLRRKPHPHSHPQVWQRPPACGLPRVCRHICGGGGLVWHISNARTARRQTRFQTASCRRFGYFISAARRRGRRYGRCAPCCGRR</sequence>
<reference evidence="1 2" key="1">
    <citation type="submission" date="2018-06" db="EMBL/GenBank/DDBJ databases">
        <authorList>
            <consortium name="Pathogen Informatics"/>
            <person name="Doyle S."/>
        </authorList>
    </citation>
    <scope>NUCLEOTIDE SEQUENCE [LARGE SCALE GENOMIC DNA]</scope>
    <source>
        <strain evidence="1 2">NCTC13336</strain>
    </source>
</reference>
<evidence type="ECO:0000313" key="1">
    <source>
        <dbReference type="EMBL" id="STR02852.1"/>
    </source>
</evidence>
<keyword evidence="2" id="KW-1185">Reference proteome</keyword>